<feature type="region of interest" description="Disordered" evidence="7">
    <location>
        <begin position="421"/>
        <end position="440"/>
    </location>
</feature>
<evidence type="ECO:0000313" key="11">
    <source>
        <dbReference type="Proteomes" id="UP000292052"/>
    </source>
</evidence>
<dbReference type="InterPro" id="IPR013057">
    <property type="entry name" value="AA_transpt_TM"/>
</dbReference>
<evidence type="ECO:0000313" key="10">
    <source>
        <dbReference type="EMBL" id="RZC33636.1"/>
    </source>
</evidence>
<dbReference type="GO" id="GO:0016020">
    <property type="term" value="C:membrane"/>
    <property type="evidence" value="ECO:0007669"/>
    <property type="project" value="UniProtKB-SubCell"/>
</dbReference>
<evidence type="ECO:0000256" key="8">
    <source>
        <dbReference type="SAM" id="Phobius"/>
    </source>
</evidence>
<feature type="region of interest" description="Disordered" evidence="7">
    <location>
        <begin position="502"/>
        <end position="534"/>
    </location>
</feature>
<feature type="region of interest" description="Disordered" evidence="7">
    <location>
        <begin position="648"/>
        <end position="672"/>
    </location>
</feature>
<dbReference type="PANTHER" id="PTHR22950">
    <property type="entry name" value="AMINO ACID TRANSPORTER"/>
    <property type="match status" value="1"/>
</dbReference>
<feature type="transmembrane region" description="Helical" evidence="8">
    <location>
        <begin position="224"/>
        <end position="247"/>
    </location>
</feature>
<comment type="subcellular location">
    <subcellularLocation>
        <location evidence="1">Membrane</location>
        <topology evidence="1">Multi-pass membrane protein</topology>
    </subcellularLocation>
</comment>
<feature type="region of interest" description="Disordered" evidence="7">
    <location>
        <begin position="718"/>
        <end position="739"/>
    </location>
</feature>
<evidence type="ECO:0000256" key="7">
    <source>
        <dbReference type="SAM" id="MobiDB-lite"/>
    </source>
</evidence>
<feature type="transmembrane region" description="Helical" evidence="8">
    <location>
        <begin position="267"/>
        <end position="287"/>
    </location>
</feature>
<feature type="transmembrane region" description="Helical" evidence="8">
    <location>
        <begin position="151"/>
        <end position="172"/>
    </location>
</feature>
<feature type="region of interest" description="Disordered" evidence="7">
    <location>
        <begin position="458"/>
        <end position="478"/>
    </location>
</feature>
<feature type="transmembrane region" description="Helical" evidence="8">
    <location>
        <begin position="345"/>
        <end position="369"/>
    </location>
</feature>
<sequence length="804" mass="90129">MDNLNGHVMNLANSIIGVSILAMPYCFKQCGVLLSIFILLISSIISRLACHFLLKSAIIARRKTFEFLAFHIFGSLGKFSIEIGMIGFLLGTCIAFFVVMGDLGPEIISEMTGVRTGNALRNSVLVALAVFCVLPMGLLKNVDSLNGVSKATIGFYCCLVLKIITEALPHIFTGDWVSEVVLWRPAGILQCLPIFSMALFCQTQIFEIYQALPNASLEKMNSVIRVAVTICTWVYIFVGAFGYIAFFQKPFTGNILLSFKPSVMSDVMKMGFVLSLAFSFPLVIFPCRASLYSLLYKGPSYTALHEGGPSNYIPEGKFKMLTLIIVAVSLTIGILIPNIELVLGLVGSTIGIMLFVGVIVMVLGTYANLYAFEEAKMHIVTEISVDKVDTKAKDSVHDLVNEMMLKSNVEPEKVNVMDIPTTKNQVPSKPPKILVPNEENLEKPKGEAIKQVEDINDKQGPVVEPIQPQEEKTSDEQEKKVIQEKIKEAIVENKVPEQVDINKKKLNLPDDKASEEKVTPKKATVEKTEKKNEEVDIEAIKKEETELKEQEKEKPVDDRNQILIDTIQKQNEVQKEIVEQQKKLIEVIQKQQESANIKDIDKVNEEKLKAVKQIESIARKAIESISGRDNKPPTKVENEEIVDNKTKIVVEAKNEKPNQTATDQDKKNENRKINLVPLPIALSKINNVITDAKKEQAERKDEKRSDEDVKTLRRDILSENDETKTRVKREADEDNTEKVKKLNKAMKEVCEEMNKLTSTEKPIIKMLCKLSEPDLVQVDVGILEKQNSVDVKPQKRDLKSFPEP</sequence>
<evidence type="ECO:0000256" key="2">
    <source>
        <dbReference type="ARBA" id="ARBA00022448"/>
    </source>
</evidence>
<feature type="transmembrane region" description="Helical" evidence="8">
    <location>
        <begin position="75"/>
        <end position="99"/>
    </location>
</feature>
<feature type="transmembrane region" description="Helical" evidence="8">
    <location>
        <begin position="119"/>
        <end position="139"/>
    </location>
</feature>
<evidence type="ECO:0000256" key="4">
    <source>
        <dbReference type="ARBA" id="ARBA00022970"/>
    </source>
</evidence>
<comment type="caution">
    <text evidence="10">The sequence shown here is derived from an EMBL/GenBank/DDBJ whole genome shotgun (WGS) entry which is preliminary data.</text>
</comment>
<dbReference type="Pfam" id="PF01490">
    <property type="entry name" value="Aa_trans"/>
    <property type="match status" value="1"/>
</dbReference>
<feature type="transmembrane region" description="Helical" evidence="8">
    <location>
        <begin position="192"/>
        <end position="212"/>
    </location>
</feature>
<feature type="transmembrane region" description="Helical" evidence="8">
    <location>
        <begin position="31"/>
        <end position="54"/>
    </location>
</feature>
<protein>
    <submittedName>
        <fullName evidence="10">Sodium-coupled neutral amino acid transporter 10</fullName>
    </submittedName>
</protein>
<reference evidence="10 11" key="1">
    <citation type="submission" date="2017-03" db="EMBL/GenBank/DDBJ databases">
        <title>Genome of the blue death feigning beetle - Asbolus verrucosus.</title>
        <authorList>
            <person name="Rider S.D."/>
        </authorList>
    </citation>
    <scope>NUCLEOTIDE SEQUENCE [LARGE SCALE GENOMIC DNA]</scope>
    <source>
        <strain evidence="10">Butters</strain>
        <tissue evidence="10">Head and leg muscle</tissue>
    </source>
</reference>
<keyword evidence="4" id="KW-0029">Amino-acid transport</keyword>
<dbReference type="STRING" id="1661398.A0A482VLX7"/>
<organism evidence="10 11">
    <name type="scientific">Asbolus verrucosus</name>
    <name type="common">Desert ironclad beetle</name>
    <dbReference type="NCBI Taxonomy" id="1661398"/>
    <lineage>
        <taxon>Eukaryota</taxon>
        <taxon>Metazoa</taxon>
        <taxon>Ecdysozoa</taxon>
        <taxon>Arthropoda</taxon>
        <taxon>Hexapoda</taxon>
        <taxon>Insecta</taxon>
        <taxon>Pterygota</taxon>
        <taxon>Neoptera</taxon>
        <taxon>Endopterygota</taxon>
        <taxon>Coleoptera</taxon>
        <taxon>Polyphaga</taxon>
        <taxon>Cucujiformia</taxon>
        <taxon>Tenebrionidae</taxon>
        <taxon>Pimeliinae</taxon>
        <taxon>Asbolus</taxon>
    </lineage>
</organism>
<dbReference type="PANTHER" id="PTHR22950:SF646">
    <property type="entry name" value="SODIUM-COUPLED NEUTRAL AMINO ACID TRANSPORTER 10-RELATED"/>
    <property type="match status" value="1"/>
</dbReference>
<feature type="compositionally biased region" description="Basic and acidic residues" evidence="7">
    <location>
        <begin position="469"/>
        <end position="478"/>
    </location>
</feature>
<keyword evidence="3 8" id="KW-0812">Transmembrane</keyword>
<gene>
    <name evidence="10" type="ORF">BDFB_003069</name>
</gene>
<proteinExistence type="predicted"/>
<keyword evidence="6 8" id="KW-0472">Membrane</keyword>
<feature type="transmembrane region" description="Helical" evidence="8">
    <location>
        <begin position="320"/>
        <end position="339"/>
    </location>
</feature>
<evidence type="ECO:0000259" key="9">
    <source>
        <dbReference type="Pfam" id="PF01490"/>
    </source>
</evidence>
<evidence type="ECO:0000256" key="3">
    <source>
        <dbReference type="ARBA" id="ARBA00022692"/>
    </source>
</evidence>
<keyword evidence="2" id="KW-0813">Transport</keyword>
<dbReference type="OrthoDB" id="513400at2759"/>
<evidence type="ECO:0000256" key="5">
    <source>
        <dbReference type="ARBA" id="ARBA00022989"/>
    </source>
</evidence>
<dbReference type="AlphaFoldDB" id="A0A482VLX7"/>
<dbReference type="EMBL" id="QDEB01087319">
    <property type="protein sequence ID" value="RZC33636.1"/>
    <property type="molecule type" value="Genomic_DNA"/>
</dbReference>
<evidence type="ECO:0000256" key="6">
    <source>
        <dbReference type="ARBA" id="ARBA00023136"/>
    </source>
</evidence>
<accession>A0A482VLX7</accession>
<dbReference type="Proteomes" id="UP000292052">
    <property type="component" value="Unassembled WGS sequence"/>
</dbReference>
<evidence type="ECO:0000256" key="1">
    <source>
        <dbReference type="ARBA" id="ARBA00004141"/>
    </source>
</evidence>
<feature type="compositionally biased region" description="Basic and acidic residues" evidence="7">
    <location>
        <begin position="663"/>
        <end position="672"/>
    </location>
</feature>
<keyword evidence="11" id="KW-1185">Reference proteome</keyword>
<feature type="domain" description="Amino acid transporter transmembrane" evidence="9">
    <location>
        <begin position="8"/>
        <end position="355"/>
    </location>
</feature>
<feature type="region of interest" description="Disordered" evidence="7">
    <location>
        <begin position="692"/>
        <end position="711"/>
    </location>
</feature>
<dbReference type="GO" id="GO:0015179">
    <property type="term" value="F:L-amino acid transmembrane transporter activity"/>
    <property type="evidence" value="ECO:0007669"/>
    <property type="project" value="TreeGrafter"/>
</dbReference>
<name>A0A482VLX7_ASBVE</name>
<keyword evidence="5 8" id="KW-1133">Transmembrane helix</keyword>